<dbReference type="InterPro" id="IPR011067">
    <property type="entry name" value="Plasmid_toxin/cell-grow_inhib"/>
</dbReference>
<dbReference type="GO" id="GO:0016787">
    <property type="term" value="F:hydrolase activity"/>
    <property type="evidence" value="ECO:0007669"/>
    <property type="project" value="UniProtKB-KW"/>
</dbReference>
<protein>
    <submittedName>
        <fullName evidence="3">mRNA interferase MazF</fullName>
        <ecNumber evidence="3">3.1.-.-</ecNumber>
    </submittedName>
</protein>
<dbReference type="GO" id="GO:0004521">
    <property type="term" value="F:RNA endonuclease activity"/>
    <property type="evidence" value="ECO:0007669"/>
    <property type="project" value="TreeGrafter"/>
</dbReference>
<accession>A0A173T2A1</accession>
<dbReference type="GO" id="GO:0016075">
    <property type="term" value="P:rRNA catabolic process"/>
    <property type="evidence" value="ECO:0007669"/>
    <property type="project" value="TreeGrafter"/>
</dbReference>
<keyword evidence="3" id="KW-0378">Hydrolase</keyword>
<evidence type="ECO:0000256" key="2">
    <source>
        <dbReference type="ARBA" id="ARBA00022649"/>
    </source>
</evidence>
<dbReference type="SUPFAM" id="SSF50118">
    <property type="entry name" value="Cell growth inhibitor/plasmid maintenance toxic component"/>
    <property type="match status" value="1"/>
</dbReference>
<dbReference type="AlphaFoldDB" id="A0A173T2A1"/>
<sequence length="255" mass="29223">MATRGKKEKKYPPMPANWMYKRGDVYMMDLNPYSGSEQGGIRPAIVVQNDDGNFYSNVLLVVPLTTQIKKRNMPTHFILHNRFLSAPSMAICESPRPADKSRVLSYLGHLSKYEMRQVSVCLQYSFGFIGYKSFRKYLTAPPQEDVLAAAKELLSQQFQNLRVLNSQPPALTKHTKGDLHSIEQISERMLSTPTESSVEFMVAELDDALQSLMFRWNICYERYSSFHLSDNEKKKIGLIIQSGIDFLQKKKEVPL</sequence>
<dbReference type="PANTHER" id="PTHR33988:SF2">
    <property type="entry name" value="ENDORIBONUCLEASE MAZF"/>
    <property type="match status" value="1"/>
</dbReference>
<proteinExistence type="inferred from homology"/>
<organism evidence="3 4">
    <name type="scientific">Faecalibacterium prausnitzii</name>
    <dbReference type="NCBI Taxonomy" id="853"/>
    <lineage>
        <taxon>Bacteria</taxon>
        <taxon>Bacillati</taxon>
        <taxon>Bacillota</taxon>
        <taxon>Clostridia</taxon>
        <taxon>Eubacteriales</taxon>
        <taxon>Oscillospiraceae</taxon>
        <taxon>Faecalibacterium</taxon>
    </lineage>
</organism>
<dbReference type="Proteomes" id="UP000095649">
    <property type="component" value="Unassembled WGS sequence"/>
</dbReference>
<dbReference type="RefSeq" id="WP_223474137.1">
    <property type="nucleotide sequence ID" value="NZ_CYXN01000008.1"/>
</dbReference>
<dbReference type="GO" id="GO:0006402">
    <property type="term" value="P:mRNA catabolic process"/>
    <property type="evidence" value="ECO:0007669"/>
    <property type="project" value="TreeGrafter"/>
</dbReference>
<comment type="similarity">
    <text evidence="1">Belongs to the PemK/MazF family.</text>
</comment>
<dbReference type="Gene3D" id="2.30.30.110">
    <property type="match status" value="1"/>
</dbReference>
<dbReference type="Pfam" id="PF02452">
    <property type="entry name" value="PemK_toxin"/>
    <property type="match status" value="1"/>
</dbReference>
<keyword evidence="2" id="KW-1277">Toxin-antitoxin system</keyword>
<evidence type="ECO:0000256" key="1">
    <source>
        <dbReference type="ARBA" id="ARBA00007521"/>
    </source>
</evidence>
<evidence type="ECO:0000313" key="4">
    <source>
        <dbReference type="Proteomes" id="UP000095649"/>
    </source>
</evidence>
<name>A0A173T2A1_9FIRM</name>
<dbReference type="PANTHER" id="PTHR33988">
    <property type="entry name" value="ENDORIBONUCLEASE MAZF-RELATED"/>
    <property type="match status" value="1"/>
</dbReference>
<evidence type="ECO:0000313" key="3">
    <source>
        <dbReference type="EMBL" id="CUM96902.1"/>
    </source>
</evidence>
<dbReference type="GO" id="GO:0003677">
    <property type="term" value="F:DNA binding"/>
    <property type="evidence" value="ECO:0007669"/>
    <property type="project" value="InterPro"/>
</dbReference>
<dbReference type="EMBL" id="CYXN01000008">
    <property type="protein sequence ID" value="CUM96902.1"/>
    <property type="molecule type" value="Genomic_DNA"/>
</dbReference>
<dbReference type="InterPro" id="IPR003477">
    <property type="entry name" value="PemK-like"/>
</dbReference>
<dbReference type="EC" id="3.1.-.-" evidence="3"/>
<gene>
    <name evidence="3" type="primary">mazF_1</name>
    <name evidence="3" type="ORF">ERS852582_01349</name>
</gene>
<reference evidence="3 4" key="1">
    <citation type="submission" date="2015-09" db="EMBL/GenBank/DDBJ databases">
        <authorList>
            <consortium name="Pathogen Informatics"/>
        </authorList>
    </citation>
    <scope>NUCLEOTIDE SEQUENCE [LARGE SCALE GENOMIC DNA]</scope>
    <source>
        <strain evidence="3 4">2789STDY5834970</strain>
    </source>
</reference>